<name>A0A830CN34_9LAMI</name>
<gene>
    <name evidence="1" type="ORF">PHJA_002184000</name>
</gene>
<protein>
    <submittedName>
        <fullName evidence="1">Uncharacterized protein</fullName>
    </submittedName>
</protein>
<organism evidence="1 2">
    <name type="scientific">Phtheirospermum japonicum</name>
    <dbReference type="NCBI Taxonomy" id="374723"/>
    <lineage>
        <taxon>Eukaryota</taxon>
        <taxon>Viridiplantae</taxon>
        <taxon>Streptophyta</taxon>
        <taxon>Embryophyta</taxon>
        <taxon>Tracheophyta</taxon>
        <taxon>Spermatophyta</taxon>
        <taxon>Magnoliopsida</taxon>
        <taxon>eudicotyledons</taxon>
        <taxon>Gunneridae</taxon>
        <taxon>Pentapetalae</taxon>
        <taxon>asterids</taxon>
        <taxon>lamiids</taxon>
        <taxon>Lamiales</taxon>
        <taxon>Orobanchaceae</taxon>
        <taxon>Orobanchaceae incertae sedis</taxon>
        <taxon>Phtheirospermum</taxon>
    </lineage>
</organism>
<accession>A0A830CN34</accession>
<dbReference type="Proteomes" id="UP000653305">
    <property type="component" value="Unassembled WGS sequence"/>
</dbReference>
<sequence length="67" mass="7975">MRRYFHPDGTVMATPDDKVWGNHESSFTVVTGLLADGKMREHYVRINRWLRMSVIRKPQPDWSWVLC</sequence>
<proteinExistence type="predicted"/>
<dbReference type="PANTHER" id="PTHR48218:SF3">
    <property type="entry name" value="OS07G0170800 PROTEIN"/>
    <property type="match status" value="1"/>
</dbReference>
<keyword evidence="2" id="KW-1185">Reference proteome</keyword>
<comment type="caution">
    <text evidence="1">The sequence shown here is derived from an EMBL/GenBank/DDBJ whole genome shotgun (WGS) entry which is preliminary data.</text>
</comment>
<dbReference type="EMBL" id="BMAC01000626">
    <property type="protein sequence ID" value="GFQ00400.1"/>
    <property type="molecule type" value="Genomic_DNA"/>
</dbReference>
<reference evidence="1" key="1">
    <citation type="submission" date="2020-07" db="EMBL/GenBank/DDBJ databases">
        <title>Ethylene signaling mediates host invasion by parasitic plants.</title>
        <authorList>
            <person name="Yoshida S."/>
        </authorList>
    </citation>
    <scope>NUCLEOTIDE SEQUENCE</scope>
    <source>
        <strain evidence="1">Okayama</strain>
    </source>
</reference>
<evidence type="ECO:0000313" key="2">
    <source>
        <dbReference type="Proteomes" id="UP000653305"/>
    </source>
</evidence>
<evidence type="ECO:0000313" key="1">
    <source>
        <dbReference type="EMBL" id="GFQ00400.1"/>
    </source>
</evidence>
<dbReference type="AlphaFoldDB" id="A0A830CN34"/>
<dbReference type="OrthoDB" id="3219396at2759"/>
<dbReference type="PANTHER" id="PTHR48218">
    <property type="entry name" value="F-BOX DOMAIN CONTAINING PROTEIN"/>
    <property type="match status" value="1"/>
</dbReference>